<organism evidence="2 3">
    <name type="scientific">Sclerotinia nivalis</name>
    <dbReference type="NCBI Taxonomy" id="352851"/>
    <lineage>
        <taxon>Eukaryota</taxon>
        <taxon>Fungi</taxon>
        <taxon>Dikarya</taxon>
        <taxon>Ascomycota</taxon>
        <taxon>Pezizomycotina</taxon>
        <taxon>Leotiomycetes</taxon>
        <taxon>Helotiales</taxon>
        <taxon>Sclerotiniaceae</taxon>
        <taxon>Sclerotinia</taxon>
    </lineage>
</organism>
<feature type="region of interest" description="Disordered" evidence="1">
    <location>
        <begin position="1"/>
        <end position="57"/>
    </location>
</feature>
<dbReference type="InterPro" id="IPR029063">
    <property type="entry name" value="SAM-dependent_MTases_sf"/>
</dbReference>
<dbReference type="Gene3D" id="3.40.50.150">
    <property type="entry name" value="Vaccinia Virus protein VP39"/>
    <property type="match status" value="1"/>
</dbReference>
<dbReference type="CDD" id="cd02440">
    <property type="entry name" value="AdoMet_MTases"/>
    <property type="match status" value="1"/>
</dbReference>
<feature type="compositionally biased region" description="Acidic residues" evidence="1">
    <location>
        <begin position="29"/>
        <end position="41"/>
    </location>
</feature>
<dbReference type="PANTHER" id="PTHR43591:SF31">
    <property type="entry name" value="LAEA-LIKE, PUTATIVE (AFU_ORTHOLOGUE AFUA_8G01930)-RELATED"/>
    <property type="match status" value="1"/>
</dbReference>
<sequence length="321" mass="35628">MASPPPAGSSSATAAAPTPAPAPVPVTLEADDAEALLDDGDSALGSEPGSSTTSLASSITRYRIENGRTYHAYKDGKYAYPNDDMEQERLDLQHHLCSLTFDGRLFTAPIDANKLERVLDAGCGTGIWTTDFADEYPQATVLGIDLSPIQPTFVPPNAMFQVDDLEEEWTFGDGDKFDFIYLRMMTGSIGNWDRFFEQAFDNLKPGGFIEIVDIRLPPTAADGTLKPDSPLLKWANLLLKGSIIAGRGVDSAITYTGKLAKWGFQGIHETIYKWPGNKWPKNTKAKELGKWWRLFLILSRRKELKWFILDEGKSRKVKEIY</sequence>
<dbReference type="PANTHER" id="PTHR43591">
    <property type="entry name" value="METHYLTRANSFERASE"/>
    <property type="match status" value="1"/>
</dbReference>
<evidence type="ECO:0000256" key="1">
    <source>
        <dbReference type="SAM" id="MobiDB-lite"/>
    </source>
</evidence>
<gene>
    <name evidence="2" type="ORF">OCU04_004274</name>
</gene>
<dbReference type="AlphaFoldDB" id="A0A9X0DNC2"/>
<evidence type="ECO:0008006" key="4">
    <source>
        <dbReference type="Google" id="ProtNLM"/>
    </source>
</evidence>
<feature type="compositionally biased region" description="Low complexity" evidence="1">
    <location>
        <begin position="8"/>
        <end position="17"/>
    </location>
</feature>
<dbReference type="Pfam" id="PF13489">
    <property type="entry name" value="Methyltransf_23"/>
    <property type="match status" value="1"/>
</dbReference>
<dbReference type="OrthoDB" id="2013972at2759"/>
<name>A0A9X0DNC2_9HELO</name>
<dbReference type="SUPFAM" id="SSF53335">
    <property type="entry name" value="S-adenosyl-L-methionine-dependent methyltransferases"/>
    <property type="match status" value="1"/>
</dbReference>
<protein>
    <recommendedName>
        <fullName evidence="4">Methyltransferase domain-containing protein</fullName>
    </recommendedName>
</protein>
<evidence type="ECO:0000313" key="2">
    <source>
        <dbReference type="EMBL" id="KAJ8066888.1"/>
    </source>
</evidence>
<dbReference type="Proteomes" id="UP001152300">
    <property type="component" value="Unassembled WGS sequence"/>
</dbReference>
<keyword evidence="3" id="KW-1185">Reference proteome</keyword>
<feature type="compositionally biased region" description="Polar residues" evidence="1">
    <location>
        <begin position="48"/>
        <end position="57"/>
    </location>
</feature>
<dbReference type="EMBL" id="JAPEIS010000004">
    <property type="protein sequence ID" value="KAJ8066888.1"/>
    <property type="molecule type" value="Genomic_DNA"/>
</dbReference>
<evidence type="ECO:0000313" key="3">
    <source>
        <dbReference type="Proteomes" id="UP001152300"/>
    </source>
</evidence>
<accession>A0A9X0DNC2</accession>
<dbReference type="GO" id="GO:0008168">
    <property type="term" value="F:methyltransferase activity"/>
    <property type="evidence" value="ECO:0007669"/>
    <property type="project" value="TreeGrafter"/>
</dbReference>
<proteinExistence type="predicted"/>
<comment type="caution">
    <text evidence="2">The sequence shown here is derived from an EMBL/GenBank/DDBJ whole genome shotgun (WGS) entry which is preliminary data.</text>
</comment>
<reference evidence="2" key="1">
    <citation type="submission" date="2022-11" db="EMBL/GenBank/DDBJ databases">
        <title>Genome Resource of Sclerotinia nivalis Strain SnTB1, a Plant Pathogen Isolated from American Ginseng.</title>
        <authorList>
            <person name="Fan S."/>
        </authorList>
    </citation>
    <scope>NUCLEOTIDE SEQUENCE</scope>
    <source>
        <strain evidence="2">SnTB1</strain>
    </source>
</reference>